<evidence type="ECO:0000259" key="5">
    <source>
        <dbReference type="PROSITE" id="PS50893"/>
    </source>
</evidence>
<dbReference type="SUPFAM" id="SSF52540">
    <property type="entry name" value="P-loop containing nucleoside triphosphate hydrolases"/>
    <property type="match status" value="1"/>
</dbReference>
<dbReference type="InterPro" id="IPR003439">
    <property type="entry name" value="ABC_transporter-like_ATP-bd"/>
</dbReference>
<dbReference type="SMART" id="SM00382">
    <property type="entry name" value="AAA"/>
    <property type="match status" value="1"/>
</dbReference>
<dbReference type="EMBL" id="JBHUIW010000010">
    <property type="protein sequence ID" value="MFD2182608.1"/>
    <property type="molecule type" value="Genomic_DNA"/>
</dbReference>
<dbReference type="GO" id="GO:0005524">
    <property type="term" value="F:ATP binding"/>
    <property type="evidence" value="ECO:0007669"/>
    <property type="project" value="UniProtKB-KW"/>
</dbReference>
<evidence type="ECO:0000256" key="2">
    <source>
        <dbReference type="ARBA" id="ARBA00022448"/>
    </source>
</evidence>
<feature type="domain" description="ABC transporter" evidence="5">
    <location>
        <begin position="28"/>
        <end position="261"/>
    </location>
</feature>
<evidence type="ECO:0000256" key="3">
    <source>
        <dbReference type="ARBA" id="ARBA00022741"/>
    </source>
</evidence>
<dbReference type="PROSITE" id="PS00211">
    <property type="entry name" value="ABC_TRANSPORTER_1"/>
    <property type="match status" value="1"/>
</dbReference>
<dbReference type="Gene3D" id="3.40.50.300">
    <property type="entry name" value="P-loop containing nucleotide triphosphate hydrolases"/>
    <property type="match status" value="1"/>
</dbReference>
<proteinExistence type="inferred from homology"/>
<dbReference type="Pfam" id="PF00005">
    <property type="entry name" value="ABC_tran"/>
    <property type="match status" value="1"/>
</dbReference>
<keyword evidence="3" id="KW-0547">Nucleotide-binding</keyword>
<dbReference type="InterPro" id="IPR017911">
    <property type="entry name" value="MacB-like_ATP-bd"/>
</dbReference>
<accession>A0ABW5AI79</accession>
<organism evidence="6 7">
    <name type="scientific">Rhodoplanes azumiensis</name>
    <dbReference type="NCBI Taxonomy" id="1897628"/>
    <lineage>
        <taxon>Bacteria</taxon>
        <taxon>Pseudomonadati</taxon>
        <taxon>Pseudomonadota</taxon>
        <taxon>Alphaproteobacteria</taxon>
        <taxon>Hyphomicrobiales</taxon>
        <taxon>Nitrobacteraceae</taxon>
        <taxon>Rhodoplanes</taxon>
    </lineage>
</organism>
<dbReference type="InterPro" id="IPR003593">
    <property type="entry name" value="AAA+_ATPase"/>
</dbReference>
<sequence>MDDTSTKTPPFDTASSETIRSLAPAISLTGVDLSLGRDAARVHILKDIALDIGRGEAIGLTGPSGSGKSTLLMVMAGLERPDSGAVVVDGTDLGGLDEDALARFRGRKIGIVFQSFHLIPTMTAIENVAVPLELAGHRDAFTIARAELAAVGLAERLGHYPSQLSGGEQQRVALARALAPAPSILVADEPTGNLDEATGRGIVDLMFAGQAERGMTLVLVTHDPGLAARCDRVVRMRSGRIDSDTAATAAGRSSAPAVAPR</sequence>
<dbReference type="InterPro" id="IPR017871">
    <property type="entry name" value="ABC_transporter-like_CS"/>
</dbReference>
<gene>
    <name evidence="6" type="ORF">ACFSOX_10625</name>
</gene>
<evidence type="ECO:0000256" key="1">
    <source>
        <dbReference type="ARBA" id="ARBA00005417"/>
    </source>
</evidence>
<keyword evidence="4 6" id="KW-0067">ATP-binding</keyword>
<keyword evidence="7" id="KW-1185">Reference proteome</keyword>
<reference evidence="7" key="1">
    <citation type="journal article" date="2019" name="Int. J. Syst. Evol. Microbiol.">
        <title>The Global Catalogue of Microorganisms (GCM) 10K type strain sequencing project: providing services to taxonomists for standard genome sequencing and annotation.</title>
        <authorList>
            <consortium name="The Broad Institute Genomics Platform"/>
            <consortium name="The Broad Institute Genome Sequencing Center for Infectious Disease"/>
            <person name="Wu L."/>
            <person name="Ma J."/>
        </authorList>
    </citation>
    <scope>NUCLEOTIDE SEQUENCE [LARGE SCALE GENOMIC DNA]</scope>
    <source>
        <strain evidence="7">CGMCC 1.6774</strain>
    </source>
</reference>
<dbReference type="CDD" id="cd03255">
    <property type="entry name" value="ABC_MJ0796_LolCDE_FtsE"/>
    <property type="match status" value="1"/>
</dbReference>
<comment type="caution">
    <text evidence="6">The sequence shown here is derived from an EMBL/GenBank/DDBJ whole genome shotgun (WGS) entry which is preliminary data.</text>
</comment>
<dbReference type="PROSITE" id="PS50893">
    <property type="entry name" value="ABC_TRANSPORTER_2"/>
    <property type="match status" value="1"/>
</dbReference>
<evidence type="ECO:0000313" key="6">
    <source>
        <dbReference type="EMBL" id="MFD2182608.1"/>
    </source>
</evidence>
<dbReference type="RefSeq" id="WP_378477784.1">
    <property type="nucleotide sequence ID" value="NZ_JBHUIW010000010.1"/>
</dbReference>
<evidence type="ECO:0000313" key="7">
    <source>
        <dbReference type="Proteomes" id="UP001597314"/>
    </source>
</evidence>
<protein>
    <submittedName>
        <fullName evidence="6">ABC transporter ATP-binding protein</fullName>
    </submittedName>
</protein>
<dbReference type="PANTHER" id="PTHR24220">
    <property type="entry name" value="IMPORT ATP-BINDING PROTEIN"/>
    <property type="match status" value="1"/>
</dbReference>
<dbReference type="InterPro" id="IPR015854">
    <property type="entry name" value="ABC_transpr_LolD-like"/>
</dbReference>
<dbReference type="Proteomes" id="UP001597314">
    <property type="component" value="Unassembled WGS sequence"/>
</dbReference>
<comment type="similarity">
    <text evidence="1">Belongs to the ABC transporter superfamily.</text>
</comment>
<evidence type="ECO:0000256" key="4">
    <source>
        <dbReference type="ARBA" id="ARBA00022840"/>
    </source>
</evidence>
<name>A0ABW5AI79_9BRAD</name>
<dbReference type="InterPro" id="IPR027417">
    <property type="entry name" value="P-loop_NTPase"/>
</dbReference>
<keyword evidence="2" id="KW-0813">Transport</keyword>